<keyword evidence="5 6" id="KW-0472">Membrane</keyword>
<evidence type="ECO:0000313" key="8">
    <source>
        <dbReference type="Proteomes" id="UP000305939"/>
    </source>
</evidence>
<dbReference type="PANTHER" id="PTHR30086:SF20">
    <property type="entry name" value="ARGININE EXPORTER PROTEIN ARGO-RELATED"/>
    <property type="match status" value="1"/>
</dbReference>
<dbReference type="Pfam" id="PF01810">
    <property type="entry name" value="LysE"/>
    <property type="match status" value="1"/>
</dbReference>
<dbReference type="PANTHER" id="PTHR30086">
    <property type="entry name" value="ARGININE EXPORTER PROTEIN ARGO"/>
    <property type="match status" value="1"/>
</dbReference>
<keyword evidence="2" id="KW-1003">Cell membrane</keyword>
<dbReference type="RefSeq" id="WP_136334798.1">
    <property type="nucleotide sequence ID" value="NZ_QXMP01000001.1"/>
</dbReference>
<comment type="subcellular location">
    <subcellularLocation>
        <location evidence="1">Cell membrane</location>
        <topology evidence="1">Multi-pass membrane protein</topology>
    </subcellularLocation>
</comment>
<feature type="transmembrane region" description="Helical" evidence="6">
    <location>
        <begin position="71"/>
        <end position="90"/>
    </location>
</feature>
<feature type="transmembrane region" description="Helical" evidence="6">
    <location>
        <begin position="193"/>
        <end position="210"/>
    </location>
</feature>
<evidence type="ECO:0000256" key="2">
    <source>
        <dbReference type="ARBA" id="ARBA00022475"/>
    </source>
</evidence>
<organism evidence="7 8">
    <name type="scientific">Robertkochia marina</name>
    <dbReference type="NCBI Taxonomy" id="1227945"/>
    <lineage>
        <taxon>Bacteria</taxon>
        <taxon>Pseudomonadati</taxon>
        <taxon>Bacteroidota</taxon>
        <taxon>Flavobacteriia</taxon>
        <taxon>Flavobacteriales</taxon>
        <taxon>Flavobacteriaceae</taxon>
        <taxon>Robertkochia</taxon>
    </lineage>
</organism>
<evidence type="ECO:0000256" key="3">
    <source>
        <dbReference type="ARBA" id="ARBA00022692"/>
    </source>
</evidence>
<name>A0A4V3UYD2_9FLAO</name>
<gene>
    <name evidence="7" type="ORF">E7Z59_02985</name>
</gene>
<evidence type="ECO:0000256" key="1">
    <source>
        <dbReference type="ARBA" id="ARBA00004651"/>
    </source>
</evidence>
<dbReference type="GO" id="GO:0015171">
    <property type="term" value="F:amino acid transmembrane transporter activity"/>
    <property type="evidence" value="ECO:0007669"/>
    <property type="project" value="TreeGrafter"/>
</dbReference>
<comment type="caution">
    <text evidence="7">The sequence shown here is derived from an EMBL/GenBank/DDBJ whole genome shotgun (WGS) entry which is preliminary data.</text>
</comment>
<keyword evidence="4 6" id="KW-1133">Transmembrane helix</keyword>
<dbReference type="Proteomes" id="UP000305939">
    <property type="component" value="Unassembled WGS sequence"/>
</dbReference>
<evidence type="ECO:0000313" key="7">
    <source>
        <dbReference type="EMBL" id="THD69308.1"/>
    </source>
</evidence>
<dbReference type="AlphaFoldDB" id="A0A4V3UYD2"/>
<sequence length="227" mass="25863">MLEDIAAAIPLGILLSFTIGPVFFVLLETGALKGFRAAISFDLGVVLGDVVFILIAYFSTNRILERIKDDPSLFIFGGALLITYGIISFIRSRKAYKKELDKDVEEVIKKNNYLNLFLKGFLLNFINVGVLGFWLGIIIIFGPRMEMDENRITVFIATILITYILVDCIKILLAKQLKHRLTPYLIFRIKRMISIILVVFGFFLMFQGLFPNEKEKIKGVIEDIRTN</sequence>
<dbReference type="EMBL" id="SSMC01000001">
    <property type="protein sequence ID" value="THD69308.1"/>
    <property type="molecule type" value="Genomic_DNA"/>
</dbReference>
<dbReference type="InterPro" id="IPR001123">
    <property type="entry name" value="LeuE-type"/>
</dbReference>
<reference evidence="7 8" key="1">
    <citation type="submission" date="2019-04" db="EMBL/GenBank/DDBJ databases">
        <title>Draft genome sequence of Robertkochia marina CC-AMO-30D.</title>
        <authorList>
            <person name="Hameed A."/>
            <person name="Lin S.-Y."/>
            <person name="Shahina M."/>
            <person name="Lai W.-A."/>
            <person name="Young C.-C."/>
        </authorList>
    </citation>
    <scope>NUCLEOTIDE SEQUENCE [LARGE SCALE GENOMIC DNA]</scope>
    <source>
        <strain evidence="7 8">CC-AMO-30D</strain>
    </source>
</reference>
<proteinExistence type="predicted"/>
<feature type="transmembrane region" description="Helical" evidence="6">
    <location>
        <begin position="116"/>
        <end position="140"/>
    </location>
</feature>
<evidence type="ECO:0000256" key="4">
    <source>
        <dbReference type="ARBA" id="ARBA00022989"/>
    </source>
</evidence>
<feature type="transmembrane region" description="Helical" evidence="6">
    <location>
        <begin position="152"/>
        <end position="173"/>
    </location>
</feature>
<keyword evidence="8" id="KW-1185">Reference proteome</keyword>
<dbReference type="OrthoDB" id="679767at2"/>
<protein>
    <submittedName>
        <fullName evidence="7">LysE family translocator</fullName>
    </submittedName>
</protein>
<feature type="transmembrane region" description="Helical" evidence="6">
    <location>
        <begin position="39"/>
        <end position="59"/>
    </location>
</feature>
<evidence type="ECO:0000256" key="5">
    <source>
        <dbReference type="ARBA" id="ARBA00023136"/>
    </source>
</evidence>
<dbReference type="GO" id="GO:0005886">
    <property type="term" value="C:plasma membrane"/>
    <property type="evidence" value="ECO:0007669"/>
    <property type="project" value="UniProtKB-SubCell"/>
</dbReference>
<accession>A0A4V3UYD2</accession>
<feature type="transmembrane region" description="Helical" evidence="6">
    <location>
        <begin position="6"/>
        <end position="27"/>
    </location>
</feature>
<keyword evidence="3 6" id="KW-0812">Transmembrane</keyword>
<evidence type="ECO:0000256" key="6">
    <source>
        <dbReference type="SAM" id="Phobius"/>
    </source>
</evidence>